<keyword evidence="6 7" id="KW-0472">Membrane</keyword>
<dbReference type="SUPFAM" id="SSF144091">
    <property type="entry name" value="Rhomboid-like"/>
    <property type="match status" value="1"/>
</dbReference>
<evidence type="ECO:0000256" key="7">
    <source>
        <dbReference type="SAM" id="Phobius"/>
    </source>
</evidence>
<feature type="transmembrane region" description="Helical" evidence="7">
    <location>
        <begin position="20"/>
        <end position="39"/>
    </location>
</feature>
<dbReference type="OMA" id="ITDCEIC"/>
<evidence type="ECO:0000256" key="6">
    <source>
        <dbReference type="ARBA" id="ARBA00023136"/>
    </source>
</evidence>
<dbReference type="GO" id="GO:0005789">
    <property type="term" value="C:endoplasmic reticulum membrane"/>
    <property type="evidence" value="ECO:0007669"/>
    <property type="project" value="UniProtKB-SubCell"/>
</dbReference>
<dbReference type="InterPro" id="IPR035952">
    <property type="entry name" value="Rhomboid-like_sf"/>
</dbReference>
<comment type="subcellular location">
    <subcellularLocation>
        <location evidence="1">Endoplasmic reticulum membrane</location>
        <topology evidence="1">Multi-pass membrane protein</topology>
    </subcellularLocation>
</comment>
<dbReference type="GO" id="GO:0042058">
    <property type="term" value="P:regulation of epidermal growth factor receptor signaling pathway"/>
    <property type="evidence" value="ECO:0007669"/>
    <property type="project" value="TreeGrafter"/>
</dbReference>
<proteinExistence type="inferred from homology"/>
<evidence type="ECO:0000259" key="8">
    <source>
        <dbReference type="Pfam" id="PF01694"/>
    </source>
</evidence>
<dbReference type="Pfam" id="PF01694">
    <property type="entry name" value="Rhomboid"/>
    <property type="match status" value="1"/>
</dbReference>
<evidence type="ECO:0000313" key="9">
    <source>
        <dbReference type="WBParaSite" id="HPLM_0000764101-mRNA-1"/>
    </source>
</evidence>
<evidence type="ECO:0000256" key="1">
    <source>
        <dbReference type="ARBA" id="ARBA00004477"/>
    </source>
</evidence>
<name>A0A0N4WB40_HAEPC</name>
<dbReference type="PANTHER" id="PTHR45965:SF3">
    <property type="entry name" value="INACTIVE RHOMBOID PROTEIN 1"/>
    <property type="match status" value="1"/>
</dbReference>
<keyword evidence="4" id="KW-0256">Endoplasmic reticulum</keyword>
<keyword evidence="5 7" id="KW-1133">Transmembrane helix</keyword>
<sequence>MLTVLMLFLTGLLPWVDNWAHLFGFIFGLLITIVTFPYLDFESQEKPKRGCRSTSNHRRSQSEDVDQRYLGDILRLWQHSCVILYFLLGYIYFNQIEVNCPWCQYFNCINIKYFTGSNHFCDNTGQKLSQWLPI</sequence>
<reference evidence="9" key="1">
    <citation type="submission" date="2017-02" db="UniProtKB">
        <authorList>
            <consortium name="WormBaseParasite"/>
        </authorList>
    </citation>
    <scope>IDENTIFICATION</scope>
</reference>
<dbReference type="InterPro" id="IPR022764">
    <property type="entry name" value="Peptidase_S54_rhomboid_dom"/>
</dbReference>
<dbReference type="AlphaFoldDB" id="A0A0N4WB40"/>
<evidence type="ECO:0000256" key="5">
    <source>
        <dbReference type="ARBA" id="ARBA00022989"/>
    </source>
</evidence>
<feature type="domain" description="Peptidase S54 rhomboid" evidence="8">
    <location>
        <begin position="2"/>
        <end position="37"/>
    </location>
</feature>
<dbReference type="PANTHER" id="PTHR45965">
    <property type="entry name" value="INACTIVE RHOMBOID PROTEIN"/>
    <property type="match status" value="1"/>
</dbReference>
<evidence type="ECO:0000256" key="2">
    <source>
        <dbReference type="ARBA" id="ARBA00009045"/>
    </source>
</evidence>
<dbReference type="InterPro" id="IPR051512">
    <property type="entry name" value="Inactive_Rhomboid"/>
</dbReference>
<accession>A0A0N4WB40</accession>
<evidence type="ECO:0000256" key="3">
    <source>
        <dbReference type="ARBA" id="ARBA00022692"/>
    </source>
</evidence>
<organism evidence="9">
    <name type="scientific">Haemonchus placei</name>
    <name type="common">Barber's pole worm</name>
    <dbReference type="NCBI Taxonomy" id="6290"/>
    <lineage>
        <taxon>Eukaryota</taxon>
        <taxon>Metazoa</taxon>
        <taxon>Ecdysozoa</taxon>
        <taxon>Nematoda</taxon>
        <taxon>Chromadorea</taxon>
        <taxon>Rhabditida</taxon>
        <taxon>Rhabditina</taxon>
        <taxon>Rhabditomorpha</taxon>
        <taxon>Strongyloidea</taxon>
        <taxon>Trichostrongylidae</taxon>
        <taxon>Haemonchus</taxon>
    </lineage>
</organism>
<comment type="similarity">
    <text evidence="2">Belongs to the peptidase S54 family.</text>
</comment>
<evidence type="ECO:0000256" key="4">
    <source>
        <dbReference type="ARBA" id="ARBA00022824"/>
    </source>
</evidence>
<dbReference type="GO" id="GO:0004252">
    <property type="term" value="F:serine-type endopeptidase activity"/>
    <property type="evidence" value="ECO:0007669"/>
    <property type="project" value="InterPro"/>
</dbReference>
<dbReference type="GO" id="GO:0050708">
    <property type="term" value="P:regulation of protein secretion"/>
    <property type="evidence" value="ECO:0007669"/>
    <property type="project" value="TreeGrafter"/>
</dbReference>
<keyword evidence="3 7" id="KW-0812">Transmembrane</keyword>
<protein>
    <submittedName>
        <fullName evidence="9">Rhomboid domain-containing protein</fullName>
    </submittedName>
</protein>
<dbReference type="WBParaSite" id="HPLM_0000764101-mRNA-1">
    <property type="protein sequence ID" value="HPLM_0000764101-mRNA-1"/>
    <property type="gene ID" value="HPLM_0000764101"/>
</dbReference>